<organism evidence="4">
    <name type="scientific">Selaginella moellendorffii</name>
    <name type="common">Spikemoss</name>
    <dbReference type="NCBI Taxonomy" id="88036"/>
    <lineage>
        <taxon>Eukaryota</taxon>
        <taxon>Viridiplantae</taxon>
        <taxon>Streptophyta</taxon>
        <taxon>Embryophyta</taxon>
        <taxon>Tracheophyta</taxon>
        <taxon>Lycopodiopsida</taxon>
        <taxon>Selaginellales</taxon>
        <taxon>Selaginellaceae</taxon>
        <taxon>Selaginella</taxon>
    </lineage>
</organism>
<dbReference type="PROSITE" id="PS51375">
    <property type="entry name" value="PPR"/>
    <property type="match status" value="1"/>
</dbReference>
<evidence type="ECO:0000313" key="4">
    <source>
        <dbReference type="Proteomes" id="UP000001514"/>
    </source>
</evidence>
<proteinExistence type="predicted"/>
<dbReference type="Gramene" id="EFJ32951">
    <property type="protein sequence ID" value="EFJ32951"/>
    <property type="gene ID" value="SELMODRAFT_28320"/>
</dbReference>
<evidence type="ECO:0000256" key="2">
    <source>
        <dbReference type="PROSITE-ProRule" id="PRU00708"/>
    </source>
</evidence>
<dbReference type="EMBL" id="GL377571">
    <property type="protein sequence ID" value="EFJ32951.1"/>
    <property type="molecule type" value="Genomic_DNA"/>
</dbReference>
<protein>
    <recommendedName>
        <fullName evidence="5">Pentacotripeptide-repeat region of PRORP domain-containing protein</fullName>
    </recommendedName>
</protein>
<dbReference type="eggNOG" id="KOG4197">
    <property type="taxonomic scope" value="Eukaryota"/>
</dbReference>
<dbReference type="Gene3D" id="1.25.40.10">
    <property type="entry name" value="Tetratricopeptide repeat domain"/>
    <property type="match status" value="1"/>
</dbReference>
<reference evidence="3 4" key="1">
    <citation type="journal article" date="2011" name="Science">
        <title>The Selaginella genome identifies genetic changes associated with the evolution of vascular plants.</title>
        <authorList>
            <person name="Banks J.A."/>
            <person name="Nishiyama T."/>
            <person name="Hasebe M."/>
            <person name="Bowman J.L."/>
            <person name="Gribskov M."/>
            <person name="dePamphilis C."/>
            <person name="Albert V.A."/>
            <person name="Aono N."/>
            <person name="Aoyama T."/>
            <person name="Ambrose B.A."/>
            <person name="Ashton N.W."/>
            <person name="Axtell M.J."/>
            <person name="Barker E."/>
            <person name="Barker M.S."/>
            <person name="Bennetzen J.L."/>
            <person name="Bonawitz N.D."/>
            <person name="Chapple C."/>
            <person name="Cheng C."/>
            <person name="Correa L.G."/>
            <person name="Dacre M."/>
            <person name="DeBarry J."/>
            <person name="Dreyer I."/>
            <person name="Elias M."/>
            <person name="Engstrom E.M."/>
            <person name="Estelle M."/>
            <person name="Feng L."/>
            <person name="Finet C."/>
            <person name="Floyd S.K."/>
            <person name="Frommer W.B."/>
            <person name="Fujita T."/>
            <person name="Gramzow L."/>
            <person name="Gutensohn M."/>
            <person name="Harholt J."/>
            <person name="Hattori M."/>
            <person name="Heyl A."/>
            <person name="Hirai T."/>
            <person name="Hiwatashi Y."/>
            <person name="Ishikawa M."/>
            <person name="Iwata M."/>
            <person name="Karol K.G."/>
            <person name="Koehler B."/>
            <person name="Kolukisaoglu U."/>
            <person name="Kubo M."/>
            <person name="Kurata T."/>
            <person name="Lalonde S."/>
            <person name="Li K."/>
            <person name="Li Y."/>
            <person name="Litt A."/>
            <person name="Lyons E."/>
            <person name="Manning G."/>
            <person name="Maruyama T."/>
            <person name="Michael T.P."/>
            <person name="Mikami K."/>
            <person name="Miyazaki S."/>
            <person name="Morinaga S."/>
            <person name="Murata T."/>
            <person name="Mueller-Roeber B."/>
            <person name="Nelson D.R."/>
            <person name="Obara M."/>
            <person name="Oguri Y."/>
            <person name="Olmstead R.G."/>
            <person name="Onodera N."/>
            <person name="Petersen B.L."/>
            <person name="Pils B."/>
            <person name="Prigge M."/>
            <person name="Rensing S.A."/>
            <person name="Riano-Pachon D.M."/>
            <person name="Roberts A.W."/>
            <person name="Sato Y."/>
            <person name="Scheller H.V."/>
            <person name="Schulz B."/>
            <person name="Schulz C."/>
            <person name="Shakirov E.V."/>
            <person name="Shibagaki N."/>
            <person name="Shinohara N."/>
            <person name="Shippen D.E."/>
            <person name="Soerensen I."/>
            <person name="Sotooka R."/>
            <person name="Sugimoto N."/>
            <person name="Sugita M."/>
            <person name="Sumikawa N."/>
            <person name="Tanurdzic M."/>
            <person name="Theissen G."/>
            <person name="Ulvskov P."/>
            <person name="Wakazuki S."/>
            <person name="Weng J.K."/>
            <person name="Willats W.W."/>
            <person name="Wipf D."/>
            <person name="Wolf P.G."/>
            <person name="Yang L."/>
            <person name="Zimmer A.D."/>
            <person name="Zhu Q."/>
            <person name="Mitros T."/>
            <person name="Hellsten U."/>
            <person name="Loque D."/>
            <person name="Otillar R."/>
            <person name="Salamov A."/>
            <person name="Schmutz J."/>
            <person name="Shapiro H."/>
            <person name="Lindquist E."/>
            <person name="Lucas S."/>
            <person name="Rokhsar D."/>
            <person name="Grigoriev I.V."/>
        </authorList>
    </citation>
    <scope>NUCLEOTIDE SEQUENCE [LARGE SCALE GENOMIC DNA]</scope>
</reference>
<dbReference type="OMA" id="MYANHAG"/>
<dbReference type="InterPro" id="IPR046960">
    <property type="entry name" value="PPR_At4g14850-like_plant"/>
</dbReference>
<dbReference type="InterPro" id="IPR011990">
    <property type="entry name" value="TPR-like_helical_dom_sf"/>
</dbReference>
<dbReference type="HOGENOM" id="CLU_002706_0_0_1"/>
<dbReference type="AlphaFoldDB" id="D8R3I8"/>
<keyword evidence="4" id="KW-1185">Reference proteome</keyword>
<keyword evidence="1" id="KW-0677">Repeat</keyword>
<evidence type="ECO:0000256" key="1">
    <source>
        <dbReference type="ARBA" id="ARBA00022737"/>
    </source>
</evidence>
<feature type="repeat" description="PPR" evidence="2">
    <location>
        <begin position="24"/>
        <end position="58"/>
    </location>
</feature>
<dbReference type="Proteomes" id="UP000001514">
    <property type="component" value="Unassembled WGS sequence"/>
</dbReference>
<feature type="non-terminal residue" evidence="3">
    <location>
        <position position="1"/>
    </location>
</feature>
<feature type="non-terminal residue" evidence="3">
    <location>
        <position position="138"/>
    </location>
</feature>
<dbReference type="Pfam" id="PF01535">
    <property type="entry name" value="PPR"/>
    <property type="match status" value="1"/>
</dbReference>
<dbReference type="PANTHER" id="PTHR47926">
    <property type="entry name" value="PENTATRICOPEPTIDE REPEAT-CONTAINING PROTEIN"/>
    <property type="match status" value="1"/>
</dbReference>
<accession>D8R3I8</accession>
<evidence type="ECO:0000313" key="3">
    <source>
        <dbReference type="EMBL" id="EFJ32951.1"/>
    </source>
</evidence>
<dbReference type="InterPro" id="IPR002885">
    <property type="entry name" value="PPR_rpt"/>
</dbReference>
<gene>
    <name evidence="3" type="ORF">SELMODRAFT_28320</name>
</gene>
<dbReference type="InParanoid" id="D8R3I8"/>
<dbReference type="GO" id="GO:0003723">
    <property type="term" value="F:RNA binding"/>
    <property type="evidence" value="ECO:0007669"/>
    <property type="project" value="InterPro"/>
</dbReference>
<sequence>ARDGHAADAIHLSRAMALEGYALDGESFTAILTACCHSGNIGRGIREFGSIVDHGLSPIGSHYCRMIDLLGRAGELGKAEDLIAAMPFPPCDVAWGTLLGACKVSPDVERGMRAAGQALELDGQRSGPYVMLSNLYTR</sequence>
<evidence type="ECO:0008006" key="5">
    <source>
        <dbReference type="Google" id="ProtNLM"/>
    </source>
</evidence>
<dbReference type="PANTHER" id="PTHR47926:SF533">
    <property type="entry name" value="DYW DOMAIN-CONTAINING PROTEIN"/>
    <property type="match status" value="1"/>
</dbReference>
<dbReference type="GO" id="GO:0009451">
    <property type="term" value="P:RNA modification"/>
    <property type="evidence" value="ECO:0007669"/>
    <property type="project" value="InterPro"/>
</dbReference>
<dbReference type="KEGG" id="smo:SELMODRAFT_28320"/>
<name>D8R3I8_SELML</name>